<evidence type="ECO:0000313" key="2">
    <source>
        <dbReference type="Proteomes" id="UP001153678"/>
    </source>
</evidence>
<dbReference type="OrthoDB" id="2410706at2759"/>
<reference evidence="1" key="1">
    <citation type="submission" date="2022-08" db="EMBL/GenBank/DDBJ databases">
        <authorList>
            <person name="Kallberg Y."/>
            <person name="Tangrot J."/>
            <person name="Rosling A."/>
        </authorList>
    </citation>
    <scope>NUCLEOTIDE SEQUENCE</scope>
    <source>
        <strain evidence="1">Wild A</strain>
    </source>
</reference>
<dbReference type="EMBL" id="CAMKVN010000912">
    <property type="protein sequence ID" value="CAI2172225.1"/>
    <property type="molecule type" value="Genomic_DNA"/>
</dbReference>
<comment type="caution">
    <text evidence="1">The sequence shown here is derived from an EMBL/GenBank/DDBJ whole genome shotgun (WGS) entry which is preliminary data.</text>
</comment>
<name>A0A9W4SKS6_9GLOM</name>
<accession>A0A9W4SKS6</accession>
<keyword evidence="2" id="KW-1185">Reference proteome</keyword>
<proteinExistence type="predicted"/>
<gene>
    <name evidence="1" type="ORF">FWILDA_LOCUS5472</name>
</gene>
<dbReference type="AlphaFoldDB" id="A0A9W4SKS6"/>
<organism evidence="1 2">
    <name type="scientific">Funneliformis geosporum</name>
    <dbReference type="NCBI Taxonomy" id="1117311"/>
    <lineage>
        <taxon>Eukaryota</taxon>
        <taxon>Fungi</taxon>
        <taxon>Fungi incertae sedis</taxon>
        <taxon>Mucoromycota</taxon>
        <taxon>Glomeromycotina</taxon>
        <taxon>Glomeromycetes</taxon>
        <taxon>Glomerales</taxon>
        <taxon>Glomeraceae</taxon>
        <taxon>Funneliformis</taxon>
    </lineage>
</organism>
<evidence type="ECO:0000313" key="1">
    <source>
        <dbReference type="EMBL" id="CAI2172225.1"/>
    </source>
</evidence>
<protein>
    <submittedName>
        <fullName evidence="1">15750_t:CDS:1</fullName>
    </submittedName>
</protein>
<dbReference type="Proteomes" id="UP001153678">
    <property type="component" value="Unassembled WGS sequence"/>
</dbReference>
<sequence length="57" mass="6665">MSDIMQVQDPKQKYGFGIDYTKKAFDYAIYVDSIENMKISDLLRTQHKGFVTSQEKL</sequence>